<dbReference type="InterPro" id="IPR036164">
    <property type="entry name" value="bL21-like_sf"/>
</dbReference>
<dbReference type="Proteomes" id="UP000177838">
    <property type="component" value="Unassembled WGS sequence"/>
</dbReference>
<accession>A0A1G2QHM3</accession>
<dbReference type="AlphaFoldDB" id="A0A1G2QHM3"/>
<dbReference type="STRING" id="1802439.A2589_01300"/>
<comment type="subunit">
    <text evidence="4">Part of the 50S ribosomal subunit. Contacts protein L20.</text>
</comment>
<dbReference type="GO" id="GO:0005737">
    <property type="term" value="C:cytoplasm"/>
    <property type="evidence" value="ECO:0007669"/>
    <property type="project" value="UniProtKB-ARBA"/>
</dbReference>
<protein>
    <recommendedName>
        <fullName evidence="4">Large ribosomal subunit protein bL21</fullName>
    </recommendedName>
</protein>
<dbReference type="Pfam" id="PF00829">
    <property type="entry name" value="Ribosomal_L21p"/>
    <property type="match status" value="1"/>
</dbReference>
<dbReference type="PANTHER" id="PTHR21349">
    <property type="entry name" value="50S RIBOSOMAL PROTEIN L21"/>
    <property type="match status" value="1"/>
</dbReference>
<organism evidence="6 7">
    <name type="scientific">Candidatus Vogelbacteria bacterium RIFOXYD1_FULL_46_19</name>
    <dbReference type="NCBI Taxonomy" id="1802439"/>
    <lineage>
        <taxon>Bacteria</taxon>
        <taxon>Candidatus Vogeliibacteriota</taxon>
    </lineage>
</organism>
<dbReference type="EMBL" id="MHTK01000006">
    <property type="protein sequence ID" value="OHA59481.1"/>
    <property type="molecule type" value="Genomic_DNA"/>
</dbReference>
<comment type="caution">
    <text evidence="6">The sequence shown here is derived from an EMBL/GenBank/DDBJ whole genome shotgun (WGS) entry which is preliminary data.</text>
</comment>
<dbReference type="GO" id="GO:1990904">
    <property type="term" value="C:ribonucleoprotein complex"/>
    <property type="evidence" value="ECO:0007669"/>
    <property type="project" value="UniProtKB-KW"/>
</dbReference>
<comment type="similarity">
    <text evidence="1 4 5">Belongs to the bacterial ribosomal protein bL21 family.</text>
</comment>
<proteinExistence type="inferred from homology"/>
<evidence type="ECO:0000256" key="1">
    <source>
        <dbReference type="ARBA" id="ARBA00008563"/>
    </source>
</evidence>
<gene>
    <name evidence="4" type="primary">rplU</name>
    <name evidence="6" type="ORF">A2589_01300</name>
</gene>
<dbReference type="NCBIfam" id="TIGR00061">
    <property type="entry name" value="L21"/>
    <property type="match status" value="1"/>
</dbReference>
<evidence type="ECO:0000313" key="6">
    <source>
        <dbReference type="EMBL" id="OHA59481.1"/>
    </source>
</evidence>
<keyword evidence="3 4" id="KW-0687">Ribonucleoprotein</keyword>
<dbReference type="GO" id="GO:0006412">
    <property type="term" value="P:translation"/>
    <property type="evidence" value="ECO:0007669"/>
    <property type="project" value="UniProtKB-UniRule"/>
</dbReference>
<sequence>MNFAVIKTGGKQYKVAEGDILTIEKLPDYETGGKVVFDEVLLVSREGVAKIGEPNLKGVTVDGEFVEEGRHKKLIVLRYKNKINYRKLKGHRQPYSKVKISKINV</sequence>
<dbReference type="GO" id="GO:0005840">
    <property type="term" value="C:ribosome"/>
    <property type="evidence" value="ECO:0007669"/>
    <property type="project" value="UniProtKB-KW"/>
</dbReference>
<keyword evidence="2 4" id="KW-0689">Ribosomal protein</keyword>
<keyword evidence="4 5" id="KW-0699">rRNA-binding</keyword>
<dbReference type="PANTHER" id="PTHR21349:SF0">
    <property type="entry name" value="LARGE RIBOSOMAL SUBUNIT PROTEIN BL21M"/>
    <property type="match status" value="1"/>
</dbReference>
<name>A0A1G2QHM3_9BACT</name>
<dbReference type="HAMAP" id="MF_01363">
    <property type="entry name" value="Ribosomal_bL21"/>
    <property type="match status" value="1"/>
</dbReference>
<reference evidence="6 7" key="1">
    <citation type="journal article" date="2016" name="Nat. Commun.">
        <title>Thousands of microbial genomes shed light on interconnected biogeochemical processes in an aquifer system.</title>
        <authorList>
            <person name="Anantharaman K."/>
            <person name="Brown C.T."/>
            <person name="Hug L.A."/>
            <person name="Sharon I."/>
            <person name="Castelle C.J."/>
            <person name="Probst A.J."/>
            <person name="Thomas B.C."/>
            <person name="Singh A."/>
            <person name="Wilkins M.J."/>
            <person name="Karaoz U."/>
            <person name="Brodie E.L."/>
            <person name="Williams K.H."/>
            <person name="Hubbard S.S."/>
            <person name="Banfield J.F."/>
        </authorList>
    </citation>
    <scope>NUCLEOTIDE SEQUENCE [LARGE SCALE GENOMIC DNA]</scope>
</reference>
<dbReference type="InterPro" id="IPR028909">
    <property type="entry name" value="bL21-like"/>
</dbReference>
<dbReference type="InterPro" id="IPR001787">
    <property type="entry name" value="Ribosomal_bL21"/>
</dbReference>
<evidence type="ECO:0000256" key="2">
    <source>
        <dbReference type="ARBA" id="ARBA00022980"/>
    </source>
</evidence>
<dbReference type="GO" id="GO:0019843">
    <property type="term" value="F:rRNA binding"/>
    <property type="evidence" value="ECO:0007669"/>
    <property type="project" value="UniProtKB-UniRule"/>
</dbReference>
<dbReference type="GO" id="GO:0003735">
    <property type="term" value="F:structural constituent of ribosome"/>
    <property type="evidence" value="ECO:0007669"/>
    <property type="project" value="InterPro"/>
</dbReference>
<evidence type="ECO:0000313" key="7">
    <source>
        <dbReference type="Proteomes" id="UP000177838"/>
    </source>
</evidence>
<evidence type="ECO:0000256" key="4">
    <source>
        <dbReference type="HAMAP-Rule" id="MF_01363"/>
    </source>
</evidence>
<evidence type="ECO:0000256" key="3">
    <source>
        <dbReference type="ARBA" id="ARBA00023274"/>
    </source>
</evidence>
<dbReference type="SUPFAM" id="SSF141091">
    <property type="entry name" value="L21p-like"/>
    <property type="match status" value="1"/>
</dbReference>
<comment type="function">
    <text evidence="4 5">This protein binds to 23S rRNA in the presence of protein L20.</text>
</comment>
<evidence type="ECO:0000256" key="5">
    <source>
        <dbReference type="RuleBase" id="RU000562"/>
    </source>
</evidence>
<keyword evidence="4 5" id="KW-0694">RNA-binding</keyword>